<dbReference type="AlphaFoldDB" id="A0AAD7IRT6"/>
<feature type="region of interest" description="Disordered" evidence="1">
    <location>
        <begin position="109"/>
        <end position="140"/>
    </location>
</feature>
<dbReference type="EMBL" id="JARKIB010000070">
    <property type="protein sequence ID" value="KAJ7749154.1"/>
    <property type="molecule type" value="Genomic_DNA"/>
</dbReference>
<protein>
    <submittedName>
        <fullName evidence="2">Uncharacterized protein</fullName>
    </submittedName>
</protein>
<evidence type="ECO:0000313" key="3">
    <source>
        <dbReference type="Proteomes" id="UP001215598"/>
    </source>
</evidence>
<evidence type="ECO:0000256" key="1">
    <source>
        <dbReference type="SAM" id="MobiDB-lite"/>
    </source>
</evidence>
<dbReference type="Proteomes" id="UP001215598">
    <property type="component" value="Unassembled WGS sequence"/>
</dbReference>
<proteinExistence type="predicted"/>
<comment type="caution">
    <text evidence="2">The sequence shown here is derived from an EMBL/GenBank/DDBJ whole genome shotgun (WGS) entry which is preliminary data.</text>
</comment>
<name>A0AAD7IRT6_9AGAR</name>
<gene>
    <name evidence="2" type="ORF">B0H16DRAFT_1725199</name>
</gene>
<evidence type="ECO:0000313" key="2">
    <source>
        <dbReference type="EMBL" id="KAJ7749154.1"/>
    </source>
</evidence>
<feature type="region of interest" description="Disordered" evidence="1">
    <location>
        <begin position="178"/>
        <end position="243"/>
    </location>
</feature>
<feature type="compositionally biased region" description="Pro residues" evidence="1">
    <location>
        <begin position="130"/>
        <end position="140"/>
    </location>
</feature>
<organism evidence="2 3">
    <name type="scientific">Mycena metata</name>
    <dbReference type="NCBI Taxonomy" id="1033252"/>
    <lineage>
        <taxon>Eukaryota</taxon>
        <taxon>Fungi</taxon>
        <taxon>Dikarya</taxon>
        <taxon>Basidiomycota</taxon>
        <taxon>Agaricomycotina</taxon>
        <taxon>Agaricomycetes</taxon>
        <taxon>Agaricomycetidae</taxon>
        <taxon>Agaricales</taxon>
        <taxon>Marasmiineae</taxon>
        <taxon>Mycenaceae</taxon>
        <taxon>Mycena</taxon>
    </lineage>
</organism>
<sequence>MTNSASTQTSPASRRRTAAAAQTSRSSRATLVSTNLPAASLSPPENTAHHHRGGGQTTAGTRLHLHIHSVLGALLPAPRTALASSLPTKAVAPLSPPKTPPTIIILGGQPPRAPAEPPFPRPRRAAHSAPPAPARVPEPPASTCLPPLRSCPFCPEARASLSARNRPTATTITLYGKASPGTRRVSSSTALPSTASPFRYAKSADSTSLPTPPAPGTKQQKKMWNWKRTCVSRVAPRPPRPSL</sequence>
<feature type="compositionally biased region" description="Pro residues" evidence="1">
    <location>
        <begin position="111"/>
        <end position="120"/>
    </location>
</feature>
<reference evidence="2" key="1">
    <citation type="submission" date="2023-03" db="EMBL/GenBank/DDBJ databases">
        <title>Massive genome expansion in bonnet fungi (Mycena s.s.) driven by repeated elements and novel gene families across ecological guilds.</title>
        <authorList>
            <consortium name="Lawrence Berkeley National Laboratory"/>
            <person name="Harder C.B."/>
            <person name="Miyauchi S."/>
            <person name="Viragh M."/>
            <person name="Kuo A."/>
            <person name="Thoen E."/>
            <person name="Andreopoulos B."/>
            <person name="Lu D."/>
            <person name="Skrede I."/>
            <person name="Drula E."/>
            <person name="Henrissat B."/>
            <person name="Morin E."/>
            <person name="Kohler A."/>
            <person name="Barry K."/>
            <person name="LaButti K."/>
            <person name="Morin E."/>
            <person name="Salamov A."/>
            <person name="Lipzen A."/>
            <person name="Mereny Z."/>
            <person name="Hegedus B."/>
            <person name="Baldrian P."/>
            <person name="Stursova M."/>
            <person name="Weitz H."/>
            <person name="Taylor A."/>
            <person name="Grigoriev I.V."/>
            <person name="Nagy L.G."/>
            <person name="Martin F."/>
            <person name="Kauserud H."/>
        </authorList>
    </citation>
    <scope>NUCLEOTIDE SEQUENCE</scope>
    <source>
        <strain evidence="2">CBHHK182m</strain>
    </source>
</reference>
<feature type="compositionally biased region" description="Low complexity" evidence="1">
    <location>
        <begin position="186"/>
        <end position="197"/>
    </location>
</feature>
<accession>A0AAD7IRT6</accession>
<keyword evidence="3" id="KW-1185">Reference proteome</keyword>
<feature type="region of interest" description="Disordered" evidence="1">
    <location>
        <begin position="1"/>
        <end position="58"/>
    </location>
</feature>
<feature type="compositionally biased region" description="Low complexity" evidence="1">
    <location>
        <begin position="1"/>
        <end position="30"/>
    </location>
</feature>